<dbReference type="Pfam" id="PF07985">
    <property type="entry name" value="SRR1"/>
    <property type="match status" value="1"/>
</dbReference>
<sequence length="174" mass="20252">MAIVSSNSEWTEERHETKKPKRKGQEKEGHDLEIDHQREERLKQQMEISMKKIESSEFYKSFLKQLKSPELSGHIHIMSGSETQLQMVIYGIGSIESREKPRFQMSIAILMKREFDWVGNNIEVFDPLLSGTESRVITFLGCTVLSVNEEARREVLKPTLFFMPIVRPICTTTY</sequence>
<dbReference type="GO" id="GO:0005737">
    <property type="term" value="C:cytoplasm"/>
    <property type="evidence" value="ECO:0007669"/>
    <property type="project" value="TreeGrafter"/>
</dbReference>
<evidence type="ECO:0000256" key="2">
    <source>
        <dbReference type="SAM" id="MobiDB-lite"/>
    </source>
</evidence>
<dbReference type="STRING" id="109376.A0A0D3AX27"/>
<dbReference type="InterPro" id="IPR012942">
    <property type="entry name" value="SRR1-like"/>
</dbReference>
<feature type="region of interest" description="Disordered" evidence="2">
    <location>
        <begin position="1"/>
        <end position="37"/>
    </location>
</feature>
<keyword evidence="5" id="KW-1185">Reference proteome</keyword>
<dbReference type="OMA" id="GHIHIMS"/>
<comment type="similarity">
    <text evidence="1">Belongs to the SRR1 family.</text>
</comment>
<feature type="compositionally biased region" description="Basic and acidic residues" evidence="2">
    <location>
        <begin position="23"/>
        <end position="37"/>
    </location>
</feature>
<reference evidence="4" key="2">
    <citation type="submission" date="2015-03" db="UniProtKB">
        <authorList>
            <consortium name="EnsemblPlants"/>
        </authorList>
    </citation>
    <scope>IDENTIFICATION</scope>
</reference>
<dbReference type="EnsemblPlants" id="Bo2g151660.1">
    <property type="protein sequence ID" value="Bo2g151660.1"/>
    <property type="gene ID" value="Bo2g151660"/>
</dbReference>
<feature type="domain" description="SRR1-like" evidence="3">
    <location>
        <begin position="79"/>
        <end position="165"/>
    </location>
</feature>
<evidence type="ECO:0000259" key="3">
    <source>
        <dbReference type="Pfam" id="PF07985"/>
    </source>
</evidence>
<dbReference type="PANTHER" id="PTHR28626:SF3">
    <property type="entry name" value="SRR1-LIKE PROTEIN"/>
    <property type="match status" value="1"/>
</dbReference>
<evidence type="ECO:0000256" key="1">
    <source>
        <dbReference type="ARBA" id="ARBA00009856"/>
    </source>
</evidence>
<name>A0A0D3AX27_BRAOL</name>
<dbReference type="InterPro" id="IPR040044">
    <property type="entry name" value="SRR1L"/>
</dbReference>
<dbReference type="HOGENOM" id="CLU_1697945_0_0_1"/>
<evidence type="ECO:0000313" key="4">
    <source>
        <dbReference type="EnsemblPlants" id="Bo2g151660.1"/>
    </source>
</evidence>
<organism evidence="4 5">
    <name type="scientific">Brassica oleracea var. oleracea</name>
    <dbReference type="NCBI Taxonomy" id="109376"/>
    <lineage>
        <taxon>Eukaryota</taxon>
        <taxon>Viridiplantae</taxon>
        <taxon>Streptophyta</taxon>
        <taxon>Embryophyta</taxon>
        <taxon>Tracheophyta</taxon>
        <taxon>Spermatophyta</taxon>
        <taxon>Magnoliopsida</taxon>
        <taxon>eudicotyledons</taxon>
        <taxon>Gunneridae</taxon>
        <taxon>Pentapetalae</taxon>
        <taxon>rosids</taxon>
        <taxon>malvids</taxon>
        <taxon>Brassicales</taxon>
        <taxon>Brassicaceae</taxon>
        <taxon>Brassiceae</taxon>
        <taxon>Brassica</taxon>
    </lineage>
</organism>
<proteinExistence type="inferred from homology"/>
<accession>A0A0D3AX27</accession>
<dbReference type="Gramene" id="Bo2g151660.1">
    <property type="protein sequence ID" value="Bo2g151660.1"/>
    <property type="gene ID" value="Bo2g151660"/>
</dbReference>
<dbReference type="GO" id="GO:0005634">
    <property type="term" value="C:nucleus"/>
    <property type="evidence" value="ECO:0007669"/>
    <property type="project" value="TreeGrafter"/>
</dbReference>
<dbReference type="PANTHER" id="PTHR28626">
    <property type="entry name" value="SRR1-LIKE PROTEIN"/>
    <property type="match status" value="1"/>
</dbReference>
<evidence type="ECO:0000313" key="5">
    <source>
        <dbReference type="Proteomes" id="UP000032141"/>
    </source>
</evidence>
<dbReference type="eggNOG" id="KOG3131">
    <property type="taxonomic scope" value="Eukaryota"/>
</dbReference>
<dbReference type="AlphaFoldDB" id="A0A0D3AX27"/>
<protein>
    <recommendedName>
        <fullName evidence="3">SRR1-like domain-containing protein</fullName>
    </recommendedName>
</protein>
<dbReference type="Proteomes" id="UP000032141">
    <property type="component" value="Chromosome C2"/>
</dbReference>
<reference evidence="4 5" key="1">
    <citation type="journal article" date="2014" name="Genome Biol.">
        <title>Transcriptome and methylome profiling reveals relics of genome dominance in the mesopolyploid Brassica oleracea.</title>
        <authorList>
            <person name="Parkin I.A."/>
            <person name="Koh C."/>
            <person name="Tang H."/>
            <person name="Robinson S.J."/>
            <person name="Kagale S."/>
            <person name="Clarke W.E."/>
            <person name="Town C.D."/>
            <person name="Nixon J."/>
            <person name="Krishnakumar V."/>
            <person name="Bidwell S.L."/>
            <person name="Denoeud F."/>
            <person name="Belcram H."/>
            <person name="Links M.G."/>
            <person name="Just J."/>
            <person name="Clarke C."/>
            <person name="Bender T."/>
            <person name="Huebert T."/>
            <person name="Mason A.S."/>
            <person name="Pires J.C."/>
            <person name="Barker G."/>
            <person name="Moore J."/>
            <person name="Walley P.G."/>
            <person name="Manoli S."/>
            <person name="Batley J."/>
            <person name="Edwards D."/>
            <person name="Nelson M.N."/>
            <person name="Wang X."/>
            <person name="Paterson A.H."/>
            <person name="King G."/>
            <person name="Bancroft I."/>
            <person name="Chalhoub B."/>
            <person name="Sharpe A.G."/>
        </authorList>
    </citation>
    <scope>NUCLEOTIDE SEQUENCE</scope>
    <source>
        <strain evidence="4 5">cv. TO1000</strain>
    </source>
</reference>